<proteinExistence type="predicted"/>
<evidence type="ECO:0000313" key="1">
    <source>
        <dbReference type="EMBL" id="GBN98955.1"/>
    </source>
</evidence>
<keyword evidence="2" id="KW-1185">Reference proteome</keyword>
<accession>A0A4Y2TIL4</accession>
<name>A0A4Y2TIL4_ARAVE</name>
<feature type="non-terminal residue" evidence="1">
    <location>
        <position position="1"/>
    </location>
</feature>
<dbReference type="AlphaFoldDB" id="A0A4Y2TIL4"/>
<sequence>YFFRVRFFLPSRGRGGLVVRSQFWGRRVSGTKPDPPCMGPVACQTISSGQTPYRWCGVEVWRGGASSGVVLVI</sequence>
<comment type="caution">
    <text evidence="1">The sequence shown here is derived from an EMBL/GenBank/DDBJ whole genome shotgun (WGS) entry which is preliminary data.</text>
</comment>
<gene>
    <name evidence="1" type="ORF">AVEN_39323-2_1</name>
</gene>
<dbReference type="EMBL" id="BGPR01028036">
    <property type="protein sequence ID" value="GBN98955.1"/>
    <property type="molecule type" value="Genomic_DNA"/>
</dbReference>
<dbReference type="Proteomes" id="UP000499080">
    <property type="component" value="Unassembled WGS sequence"/>
</dbReference>
<protein>
    <submittedName>
        <fullName evidence="1">Uncharacterized protein</fullName>
    </submittedName>
</protein>
<organism evidence="1 2">
    <name type="scientific">Araneus ventricosus</name>
    <name type="common">Orbweaver spider</name>
    <name type="synonym">Epeira ventricosa</name>
    <dbReference type="NCBI Taxonomy" id="182803"/>
    <lineage>
        <taxon>Eukaryota</taxon>
        <taxon>Metazoa</taxon>
        <taxon>Ecdysozoa</taxon>
        <taxon>Arthropoda</taxon>
        <taxon>Chelicerata</taxon>
        <taxon>Arachnida</taxon>
        <taxon>Araneae</taxon>
        <taxon>Araneomorphae</taxon>
        <taxon>Entelegynae</taxon>
        <taxon>Araneoidea</taxon>
        <taxon>Araneidae</taxon>
        <taxon>Araneus</taxon>
    </lineage>
</organism>
<reference evidence="1 2" key="1">
    <citation type="journal article" date="2019" name="Sci. Rep.">
        <title>Orb-weaving spider Araneus ventricosus genome elucidates the spidroin gene catalogue.</title>
        <authorList>
            <person name="Kono N."/>
            <person name="Nakamura H."/>
            <person name="Ohtoshi R."/>
            <person name="Moran D.A.P."/>
            <person name="Shinohara A."/>
            <person name="Yoshida Y."/>
            <person name="Fujiwara M."/>
            <person name="Mori M."/>
            <person name="Tomita M."/>
            <person name="Arakawa K."/>
        </authorList>
    </citation>
    <scope>NUCLEOTIDE SEQUENCE [LARGE SCALE GENOMIC DNA]</scope>
</reference>
<evidence type="ECO:0000313" key="2">
    <source>
        <dbReference type="Proteomes" id="UP000499080"/>
    </source>
</evidence>